<name>X1PQ83_9ZZZZ</name>
<dbReference type="InterPro" id="IPR022669">
    <property type="entry name" value="Ribosomal_uL2_C"/>
</dbReference>
<evidence type="ECO:0000256" key="1">
    <source>
        <dbReference type="ARBA" id="ARBA00005636"/>
    </source>
</evidence>
<dbReference type="Pfam" id="PF03947">
    <property type="entry name" value="Ribosomal_L2_C"/>
    <property type="match status" value="1"/>
</dbReference>
<dbReference type="AlphaFoldDB" id="X1PQ83"/>
<dbReference type="SMART" id="SM01382">
    <property type="entry name" value="Ribosomal_L2_C"/>
    <property type="match status" value="1"/>
</dbReference>
<keyword evidence="2" id="KW-0689">Ribosomal protein</keyword>
<evidence type="ECO:0000259" key="4">
    <source>
        <dbReference type="SMART" id="SM01382"/>
    </source>
</evidence>
<protein>
    <recommendedName>
        <fullName evidence="4">Large ribosomal subunit protein uL2 C-terminal domain-containing protein</fullName>
    </recommendedName>
</protein>
<dbReference type="GO" id="GO:0022625">
    <property type="term" value="C:cytosolic large ribosomal subunit"/>
    <property type="evidence" value="ECO:0007669"/>
    <property type="project" value="TreeGrafter"/>
</dbReference>
<dbReference type="SUPFAM" id="SSF50249">
    <property type="entry name" value="Nucleic acid-binding proteins"/>
    <property type="match status" value="1"/>
</dbReference>
<dbReference type="InterPro" id="IPR014722">
    <property type="entry name" value="Rib_uL2_dom2"/>
</dbReference>
<keyword evidence="3" id="KW-0687">Ribonucleoprotein</keyword>
<dbReference type="EMBL" id="BARV01029613">
    <property type="protein sequence ID" value="GAI33034.1"/>
    <property type="molecule type" value="Genomic_DNA"/>
</dbReference>
<dbReference type="PANTHER" id="PTHR13691">
    <property type="entry name" value="RIBOSOMAL PROTEIN L2"/>
    <property type="match status" value="1"/>
</dbReference>
<dbReference type="InterPro" id="IPR008991">
    <property type="entry name" value="Translation_prot_SH3-like_sf"/>
</dbReference>
<sequence>ELNHEPGRGAPLAYVEFEPGSGFYSSAIEGTYVDQEITVGPNAPLQVGNVLPLGSIPEGTMVCNIELRPGDGGKIARSSGSFGTVIAHTQAHTSVRGTNSLPLLVHYRQDSRYGLP</sequence>
<evidence type="ECO:0000256" key="2">
    <source>
        <dbReference type="ARBA" id="ARBA00022980"/>
    </source>
</evidence>
<reference evidence="5" key="1">
    <citation type="journal article" date="2014" name="Front. Microbiol.">
        <title>High frequency of phylogenetically diverse reductive dehalogenase-homologous genes in deep subseafloor sedimentary metagenomes.</title>
        <authorList>
            <person name="Kawai M."/>
            <person name="Futagami T."/>
            <person name="Toyoda A."/>
            <person name="Takaki Y."/>
            <person name="Nishi S."/>
            <person name="Hori S."/>
            <person name="Arai W."/>
            <person name="Tsubouchi T."/>
            <person name="Morono Y."/>
            <person name="Uchiyama I."/>
            <person name="Ito T."/>
            <person name="Fujiyama A."/>
            <person name="Inagaki F."/>
            <person name="Takami H."/>
        </authorList>
    </citation>
    <scope>NUCLEOTIDE SEQUENCE</scope>
    <source>
        <strain evidence="5">Expedition CK06-06</strain>
    </source>
</reference>
<dbReference type="InterPro" id="IPR012340">
    <property type="entry name" value="NA-bd_OB-fold"/>
</dbReference>
<proteinExistence type="inferred from homology"/>
<feature type="domain" description="Large ribosomal subunit protein uL2 C-terminal" evidence="4">
    <location>
        <begin position="45"/>
        <end position="116"/>
    </location>
</feature>
<feature type="non-terminal residue" evidence="5">
    <location>
        <position position="1"/>
    </location>
</feature>
<dbReference type="GO" id="GO:0003735">
    <property type="term" value="F:structural constituent of ribosome"/>
    <property type="evidence" value="ECO:0007669"/>
    <property type="project" value="InterPro"/>
</dbReference>
<evidence type="ECO:0000256" key="3">
    <source>
        <dbReference type="ARBA" id="ARBA00023274"/>
    </source>
</evidence>
<dbReference type="GO" id="GO:0003723">
    <property type="term" value="F:RNA binding"/>
    <property type="evidence" value="ECO:0007669"/>
    <property type="project" value="TreeGrafter"/>
</dbReference>
<dbReference type="GO" id="GO:0002181">
    <property type="term" value="P:cytoplasmic translation"/>
    <property type="evidence" value="ECO:0007669"/>
    <property type="project" value="TreeGrafter"/>
</dbReference>
<comment type="caution">
    <text evidence="5">The sequence shown here is derived from an EMBL/GenBank/DDBJ whole genome shotgun (WGS) entry which is preliminary data.</text>
</comment>
<dbReference type="PANTHER" id="PTHR13691:SF16">
    <property type="entry name" value="LARGE RIBOSOMAL SUBUNIT PROTEIN UL2"/>
    <property type="match status" value="1"/>
</dbReference>
<evidence type="ECO:0000313" key="5">
    <source>
        <dbReference type="EMBL" id="GAI33034.1"/>
    </source>
</evidence>
<gene>
    <name evidence="5" type="ORF">S06H3_47177</name>
</gene>
<dbReference type="InterPro" id="IPR002171">
    <property type="entry name" value="Ribosomal_uL2"/>
</dbReference>
<organism evidence="5">
    <name type="scientific">marine sediment metagenome</name>
    <dbReference type="NCBI Taxonomy" id="412755"/>
    <lineage>
        <taxon>unclassified sequences</taxon>
        <taxon>metagenomes</taxon>
        <taxon>ecological metagenomes</taxon>
    </lineage>
</organism>
<dbReference type="SUPFAM" id="SSF50104">
    <property type="entry name" value="Translation proteins SH3-like domain"/>
    <property type="match status" value="1"/>
</dbReference>
<accession>X1PQ83</accession>
<dbReference type="Gene3D" id="2.30.30.30">
    <property type="match status" value="1"/>
</dbReference>
<comment type="similarity">
    <text evidence="1">Belongs to the universal ribosomal protein uL2 family.</text>
</comment>